<dbReference type="Pfam" id="PF00486">
    <property type="entry name" value="Trans_reg_C"/>
    <property type="match status" value="1"/>
</dbReference>
<dbReference type="InterPro" id="IPR008207">
    <property type="entry name" value="Sig_transdc_His_kin_Hpt_dom"/>
</dbReference>
<dbReference type="PROSITE" id="PS50113">
    <property type="entry name" value="PAC"/>
    <property type="match status" value="1"/>
</dbReference>
<proteinExistence type="predicted"/>
<dbReference type="SUPFAM" id="SSF55785">
    <property type="entry name" value="PYP-like sensor domain (PAS domain)"/>
    <property type="match status" value="1"/>
</dbReference>
<dbReference type="PROSITE" id="PS51755">
    <property type="entry name" value="OMPR_PHOB"/>
    <property type="match status" value="1"/>
</dbReference>
<feature type="DNA-binding region" description="OmpR/PhoB-type" evidence="4">
    <location>
        <begin position="124"/>
        <end position="223"/>
    </location>
</feature>
<evidence type="ECO:0000259" key="8">
    <source>
        <dbReference type="PROSITE" id="PS50894"/>
    </source>
</evidence>
<feature type="domain" description="HPt" evidence="8">
    <location>
        <begin position="255"/>
        <end position="365"/>
    </location>
</feature>
<dbReference type="Gene3D" id="3.40.50.2300">
    <property type="match status" value="2"/>
</dbReference>
<dbReference type="InterPro" id="IPR035965">
    <property type="entry name" value="PAS-like_dom_sf"/>
</dbReference>
<evidence type="ECO:0000259" key="9">
    <source>
        <dbReference type="PROSITE" id="PS51755"/>
    </source>
</evidence>
<dbReference type="NCBIfam" id="TIGR00229">
    <property type="entry name" value="sensory_box"/>
    <property type="match status" value="1"/>
</dbReference>
<dbReference type="OrthoDB" id="442759at2"/>
<dbReference type="Gene3D" id="1.10.10.10">
    <property type="entry name" value="Winged helix-like DNA-binding domain superfamily/Winged helix DNA-binding domain"/>
    <property type="match status" value="1"/>
</dbReference>
<feature type="domain" description="PAC" evidence="7">
    <location>
        <begin position="576"/>
        <end position="628"/>
    </location>
</feature>
<name>A0A433V6S3_9CYAN</name>
<dbReference type="PROSITE" id="PS50894">
    <property type="entry name" value="HPT"/>
    <property type="match status" value="1"/>
</dbReference>
<gene>
    <name evidence="10" type="ORF">DSM106972_063720</name>
</gene>
<dbReference type="Pfam" id="PF08447">
    <property type="entry name" value="PAS_3"/>
    <property type="match status" value="1"/>
</dbReference>
<keyword evidence="3" id="KW-0597">Phosphoprotein</keyword>
<dbReference type="PROSITE" id="PS50110">
    <property type="entry name" value="RESPONSE_REGULATORY"/>
    <property type="match status" value="2"/>
</dbReference>
<dbReference type="Pfam" id="PF01627">
    <property type="entry name" value="Hpt"/>
    <property type="match status" value="1"/>
</dbReference>
<evidence type="ECO:0000313" key="10">
    <source>
        <dbReference type="EMBL" id="RUT01749.1"/>
    </source>
</evidence>
<feature type="modified residue" description="Phosphohistidine" evidence="2">
    <location>
        <position position="302"/>
    </location>
</feature>
<dbReference type="Pfam" id="PF00072">
    <property type="entry name" value="Response_reg"/>
    <property type="match status" value="2"/>
</dbReference>
<dbReference type="CDD" id="cd00383">
    <property type="entry name" value="trans_reg_C"/>
    <property type="match status" value="1"/>
</dbReference>
<feature type="coiled-coil region" evidence="5">
    <location>
        <begin position="619"/>
        <end position="650"/>
    </location>
</feature>
<feature type="domain" description="Response regulatory" evidence="6">
    <location>
        <begin position="2"/>
        <end position="116"/>
    </location>
</feature>
<dbReference type="SMART" id="SM00086">
    <property type="entry name" value="PAC"/>
    <property type="match status" value="1"/>
</dbReference>
<evidence type="ECO:0000256" key="5">
    <source>
        <dbReference type="SAM" id="Coils"/>
    </source>
</evidence>
<evidence type="ECO:0000259" key="6">
    <source>
        <dbReference type="PROSITE" id="PS50110"/>
    </source>
</evidence>
<dbReference type="PANTHER" id="PTHR48111:SF15">
    <property type="entry name" value="OMPR SUBFAMILY"/>
    <property type="match status" value="1"/>
</dbReference>
<evidence type="ECO:0000259" key="7">
    <source>
        <dbReference type="PROSITE" id="PS50113"/>
    </source>
</evidence>
<dbReference type="InterPro" id="IPR036388">
    <property type="entry name" value="WH-like_DNA-bd_sf"/>
</dbReference>
<dbReference type="SUPFAM" id="SSF52172">
    <property type="entry name" value="CheY-like"/>
    <property type="match status" value="2"/>
</dbReference>
<reference evidence="10" key="1">
    <citation type="submission" date="2018-12" db="EMBL/GenBank/DDBJ databases">
        <authorList>
            <person name="Will S."/>
            <person name="Neumann-Schaal M."/>
            <person name="Henke P."/>
        </authorList>
    </citation>
    <scope>NUCLEOTIDE SEQUENCE</scope>
    <source>
        <strain evidence="10">PCC 7102</strain>
    </source>
</reference>
<evidence type="ECO:0000256" key="4">
    <source>
        <dbReference type="PROSITE-ProRule" id="PRU01091"/>
    </source>
</evidence>
<dbReference type="InterPro" id="IPR001867">
    <property type="entry name" value="OmpR/PhoB-type_DNA-bd"/>
</dbReference>
<comment type="caution">
    <text evidence="10">The sequence shown here is derived from an EMBL/GenBank/DDBJ whole genome shotgun (WGS) entry which is preliminary data.</text>
</comment>
<dbReference type="InterPro" id="IPR036641">
    <property type="entry name" value="HPT_dom_sf"/>
</dbReference>
<accession>A0A433V6S3</accession>
<dbReference type="CDD" id="cd19935">
    <property type="entry name" value="REC_OmpR_CusR-like"/>
    <property type="match status" value="1"/>
</dbReference>
<dbReference type="CDD" id="cd00130">
    <property type="entry name" value="PAS"/>
    <property type="match status" value="1"/>
</dbReference>
<dbReference type="InterPro" id="IPR013655">
    <property type="entry name" value="PAS_fold_3"/>
</dbReference>
<dbReference type="InterPro" id="IPR000700">
    <property type="entry name" value="PAS-assoc_C"/>
</dbReference>
<dbReference type="GO" id="GO:0000156">
    <property type="term" value="F:phosphorelay response regulator activity"/>
    <property type="evidence" value="ECO:0007669"/>
    <property type="project" value="TreeGrafter"/>
</dbReference>
<keyword evidence="1 4" id="KW-0238">DNA-binding</keyword>
<organism evidence="10 11">
    <name type="scientific">Dulcicalothrix desertica PCC 7102</name>
    <dbReference type="NCBI Taxonomy" id="232991"/>
    <lineage>
        <taxon>Bacteria</taxon>
        <taxon>Bacillati</taxon>
        <taxon>Cyanobacteriota</taxon>
        <taxon>Cyanophyceae</taxon>
        <taxon>Nostocales</taxon>
        <taxon>Calotrichaceae</taxon>
        <taxon>Dulcicalothrix</taxon>
    </lineage>
</organism>
<reference evidence="10" key="2">
    <citation type="journal article" date="2019" name="Genome Biol. Evol.">
        <title>Day and night: Metabolic profiles and evolutionary relationships of six axenic non-marine cyanobacteria.</title>
        <authorList>
            <person name="Will S.E."/>
            <person name="Henke P."/>
            <person name="Boedeker C."/>
            <person name="Huang S."/>
            <person name="Brinkmann H."/>
            <person name="Rohde M."/>
            <person name="Jarek M."/>
            <person name="Friedl T."/>
            <person name="Seufert S."/>
            <person name="Schumacher M."/>
            <person name="Overmann J."/>
            <person name="Neumann-Schaal M."/>
            <person name="Petersen J."/>
        </authorList>
    </citation>
    <scope>NUCLEOTIDE SEQUENCE [LARGE SCALE GENOMIC DNA]</scope>
    <source>
        <strain evidence="10">PCC 7102</strain>
    </source>
</reference>
<dbReference type="CDD" id="cd00156">
    <property type="entry name" value="REC"/>
    <property type="match status" value="1"/>
</dbReference>
<dbReference type="InterPro" id="IPR001789">
    <property type="entry name" value="Sig_transdc_resp-reg_receiver"/>
</dbReference>
<evidence type="ECO:0000313" key="11">
    <source>
        <dbReference type="Proteomes" id="UP000271624"/>
    </source>
</evidence>
<dbReference type="Gene3D" id="2.10.70.100">
    <property type="match status" value="1"/>
</dbReference>
<dbReference type="GO" id="GO:0006355">
    <property type="term" value="P:regulation of DNA-templated transcription"/>
    <property type="evidence" value="ECO:0007669"/>
    <property type="project" value="InterPro"/>
</dbReference>
<dbReference type="InterPro" id="IPR001610">
    <property type="entry name" value="PAC"/>
</dbReference>
<evidence type="ECO:0000256" key="3">
    <source>
        <dbReference type="PROSITE-ProRule" id="PRU00169"/>
    </source>
</evidence>
<dbReference type="AlphaFoldDB" id="A0A433V6S3"/>
<dbReference type="InterPro" id="IPR039420">
    <property type="entry name" value="WalR-like"/>
</dbReference>
<feature type="modified residue" description="4-aspartylphosphate" evidence="3">
    <location>
        <position position="421"/>
    </location>
</feature>
<protein>
    <recommendedName>
        <fullName evidence="12">Transcriptional regulator</fullName>
    </recommendedName>
</protein>
<feature type="domain" description="OmpR/PhoB-type" evidence="9">
    <location>
        <begin position="124"/>
        <end position="223"/>
    </location>
</feature>
<dbReference type="SMART" id="SM00448">
    <property type="entry name" value="REC"/>
    <property type="match status" value="2"/>
</dbReference>
<evidence type="ECO:0008006" key="12">
    <source>
        <dbReference type="Google" id="ProtNLM"/>
    </source>
</evidence>
<dbReference type="RefSeq" id="WP_127084572.1">
    <property type="nucleotide sequence ID" value="NZ_RSCL01000018.1"/>
</dbReference>
<dbReference type="SMART" id="SM00862">
    <property type="entry name" value="Trans_reg_C"/>
    <property type="match status" value="1"/>
</dbReference>
<keyword evidence="5" id="KW-0175">Coiled coil</keyword>
<keyword evidence="11" id="KW-1185">Reference proteome</keyword>
<dbReference type="Gene3D" id="6.10.250.690">
    <property type="match status" value="1"/>
</dbReference>
<dbReference type="Proteomes" id="UP000271624">
    <property type="component" value="Unassembled WGS sequence"/>
</dbReference>
<feature type="modified residue" description="4-aspartylphosphate" evidence="3">
    <location>
        <position position="51"/>
    </location>
</feature>
<evidence type="ECO:0000256" key="2">
    <source>
        <dbReference type="PROSITE-ProRule" id="PRU00110"/>
    </source>
</evidence>
<dbReference type="Gene3D" id="1.20.120.160">
    <property type="entry name" value="HPT domain"/>
    <property type="match status" value="1"/>
</dbReference>
<dbReference type="SUPFAM" id="SSF47226">
    <property type="entry name" value="Histidine-containing phosphotransfer domain, HPT domain"/>
    <property type="match status" value="1"/>
</dbReference>
<evidence type="ECO:0000256" key="1">
    <source>
        <dbReference type="ARBA" id="ARBA00023125"/>
    </source>
</evidence>
<dbReference type="Gene3D" id="3.30.450.20">
    <property type="entry name" value="PAS domain"/>
    <property type="match status" value="1"/>
</dbReference>
<feature type="domain" description="Response regulatory" evidence="6">
    <location>
        <begin position="372"/>
        <end position="488"/>
    </location>
</feature>
<dbReference type="PANTHER" id="PTHR48111">
    <property type="entry name" value="REGULATOR OF RPOS"/>
    <property type="match status" value="1"/>
</dbReference>
<dbReference type="InterPro" id="IPR000014">
    <property type="entry name" value="PAS"/>
</dbReference>
<dbReference type="EMBL" id="RSCL01000018">
    <property type="protein sequence ID" value="RUT01749.1"/>
    <property type="molecule type" value="Genomic_DNA"/>
</dbReference>
<dbReference type="InterPro" id="IPR011006">
    <property type="entry name" value="CheY-like_superfamily"/>
</dbReference>
<dbReference type="GO" id="GO:0000976">
    <property type="term" value="F:transcription cis-regulatory region binding"/>
    <property type="evidence" value="ECO:0007669"/>
    <property type="project" value="TreeGrafter"/>
</dbReference>
<dbReference type="GO" id="GO:0032993">
    <property type="term" value="C:protein-DNA complex"/>
    <property type="evidence" value="ECO:0007669"/>
    <property type="project" value="TreeGrafter"/>
</dbReference>
<sequence>MKILIVEDDGFVSEALAAILRNQNYVVEVANNGLSGWELIENFDYDLLLLDVMLPKLDGISLCRQIRAHGLLVPILLITGRDSSHEKAIGLDAGADDYLVKPFDAEELVARVRALLRRGGVTSQPILEWGKLRLDPTSCEVSYDDQLVPLTPKEYALLELFLRNSRRVFSCGMILEHLWSYEDTPGEEAVRTHIKGLRQKLKEKGASSSLIETVYGIGYRLKSQSESSGSKQKEAYELQVNPVSHSKSESKSQQTALAINKVWQKFKGRVAEQVNILEEASQALVQNALNQELHCQAKKEAHTLAGSLGTFGFPEGSKIARKIERLLKEETISLNNAVQLGALIKALRQEIELEPQHSQYTTDAIPFQEHSLILAVDDDPKILELLQTLLTPWGLRVKTLAEPRAFWETLEAVKPDLLILDVEMPGVSGIELCSSVRNHSDWSELPILFLTVHNDADIVNQVFSVGADDFVSKPFVGPELVTRIINRLERIKLVRRMAQQENQRLALFLEAAEIGIWDWNVLINQISWSETHERLFGMTPGSFDGTFDTFINCVLKSDRESLHSKINQVRSEHTKYHHEFRIVWQDGSIHWIEARGQFYYNDAGEAMRMLGTVTDISTRKKIEADLRKSKDELERKVAERARELIRVNEHLLELNERYSRAASFTS</sequence>
<dbReference type="GO" id="GO:0005829">
    <property type="term" value="C:cytosol"/>
    <property type="evidence" value="ECO:0007669"/>
    <property type="project" value="TreeGrafter"/>
</dbReference>